<dbReference type="InterPro" id="IPR038770">
    <property type="entry name" value="Na+/solute_symporter_sf"/>
</dbReference>
<evidence type="ECO:0000256" key="6">
    <source>
        <dbReference type="ARBA" id="ARBA00022989"/>
    </source>
</evidence>
<protein>
    <submittedName>
        <fullName evidence="9">AEC family transporter</fullName>
    </submittedName>
</protein>
<evidence type="ECO:0000313" key="10">
    <source>
        <dbReference type="Proteomes" id="UP001597233"/>
    </source>
</evidence>
<keyword evidence="7 8" id="KW-0472">Membrane</keyword>
<evidence type="ECO:0000256" key="2">
    <source>
        <dbReference type="ARBA" id="ARBA00010145"/>
    </source>
</evidence>
<feature type="transmembrane region" description="Helical" evidence="8">
    <location>
        <begin position="97"/>
        <end position="122"/>
    </location>
</feature>
<feature type="transmembrane region" description="Helical" evidence="8">
    <location>
        <begin position="64"/>
        <end position="85"/>
    </location>
</feature>
<dbReference type="Gene3D" id="1.20.1530.20">
    <property type="match status" value="1"/>
</dbReference>
<evidence type="ECO:0000313" key="9">
    <source>
        <dbReference type="EMBL" id="MFD1886508.1"/>
    </source>
</evidence>
<feature type="transmembrane region" description="Helical" evidence="8">
    <location>
        <begin position="258"/>
        <end position="279"/>
    </location>
</feature>
<evidence type="ECO:0000256" key="3">
    <source>
        <dbReference type="ARBA" id="ARBA00022448"/>
    </source>
</evidence>
<keyword evidence="6 8" id="KW-1133">Transmembrane helix</keyword>
<name>A0ABW4RLH9_9BACL</name>
<feature type="transmembrane region" description="Helical" evidence="8">
    <location>
        <begin position="190"/>
        <end position="208"/>
    </location>
</feature>
<keyword evidence="10" id="KW-1185">Reference proteome</keyword>
<feature type="transmembrane region" description="Helical" evidence="8">
    <location>
        <begin position="229"/>
        <end position="252"/>
    </location>
</feature>
<dbReference type="PANTHER" id="PTHR36838">
    <property type="entry name" value="AUXIN EFFLUX CARRIER FAMILY PROTEIN"/>
    <property type="match status" value="1"/>
</dbReference>
<reference evidence="10" key="1">
    <citation type="journal article" date="2019" name="Int. J. Syst. Evol. Microbiol.">
        <title>The Global Catalogue of Microorganisms (GCM) 10K type strain sequencing project: providing services to taxonomists for standard genome sequencing and annotation.</title>
        <authorList>
            <consortium name="The Broad Institute Genomics Platform"/>
            <consortium name="The Broad Institute Genome Sequencing Center for Infectious Disease"/>
            <person name="Wu L."/>
            <person name="Ma J."/>
        </authorList>
    </citation>
    <scope>NUCLEOTIDE SEQUENCE [LARGE SCALE GENOMIC DNA]</scope>
    <source>
        <strain evidence="10">CCUG 54950</strain>
    </source>
</reference>
<organism evidence="9 10">
    <name type="scientific">Paenibacillus wenxiniae</name>
    <dbReference type="NCBI Taxonomy" id="1636843"/>
    <lineage>
        <taxon>Bacteria</taxon>
        <taxon>Bacillati</taxon>
        <taxon>Bacillota</taxon>
        <taxon>Bacilli</taxon>
        <taxon>Bacillales</taxon>
        <taxon>Paenibacillaceae</taxon>
        <taxon>Paenibacillus</taxon>
    </lineage>
</organism>
<evidence type="ECO:0000256" key="4">
    <source>
        <dbReference type="ARBA" id="ARBA00022475"/>
    </source>
</evidence>
<comment type="subcellular location">
    <subcellularLocation>
        <location evidence="1">Cell membrane</location>
        <topology evidence="1">Multi-pass membrane protein</topology>
    </subcellularLocation>
</comment>
<dbReference type="InterPro" id="IPR004776">
    <property type="entry name" value="Mem_transp_PIN-like"/>
</dbReference>
<dbReference type="PANTHER" id="PTHR36838:SF1">
    <property type="entry name" value="SLR1864 PROTEIN"/>
    <property type="match status" value="1"/>
</dbReference>
<keyword evidence="4" id="KW-1003">Cell membrane</keyword>
<gene>
    <name evidence="9" type="ORF">ACFSC9_13350</name>
</gene>
<evidence type="ECO:0000256" key="7">
    <source>
        <dbReference type="ARBA" id="ARBA00023136"/>
    </source>
</evidence>
<comment type="similarity">
    <text evidence="2">Belongs to the auxin efflux carrier (TC 2.A.69) family.</text>
</comment>
<accession>A0ABW4RLH9</accession>
<sequence length="311" mass="33517">MLLQLLSTMYQIFLPISLPVIGGVLLKRFRHLDTRPIATVSLYILTPSIVFHTLLHAQLSMADVGVTIVFSLISLVVMWLLALALGRLLRLPQQEQAGLTLISMFTNCVNYGLPLVLLAFGQLGLDKASVFVIGQMIIVNTVGVFFAARSHFSVKQAFYAVFRLPAVYAAIVASILRLSGLSLPTALDDGFAMLAAAYSPLALVVLGAQMIHVSSNVSSDDDTVASPRAFWAGMGLRMVAAPLISWLLLILLGVEGTLFSVLLVLTSMPTAVNAVILAQQFGAAPRLVSRCILWTTLGSIMTLPALLLWLQ</sequence>
<dbReference type="RefSeq" id="WP_347325490.1">
    <property type="nucleotide sequence ID" value="NZ_JBCGUH010000006.1"/>
</dbReference>
<feature type="transmembrane region" description="Helical" evidence="8">
    <location>
        <begin position="6"/>
        <end position="26"/>
    </location>
</feature>
<comment type="caution">
    <text evidence="9">The sequence shown here is derived from an EMBL/GenBank/DDBJ whole genome shotgun (WGS) entry which is preliminary data.</text>
</comment>
<evidence type="ECO:0000256" key="5">
    <source>
        <dbReference type="ARBA" id="ARBA00022692"/>
    </source>
</evidence>
<feature type="transmembrane region" description="Helical" evidence="8">
    <location>
        <begin position="128"/>
        <end position="148"/>
    </location>
</feature>
<dbReference type="EMBL" id="JBHUEH010000016">
    <property type="protein sequence ID" value="MFD1886508.1"/>
    <property type="molecule type" value="Genomic_DNA"/>
</dbReference>
<dbReference type="Proteomes" id="UP001597233">
    <property type="component" value="Unassembled WGS sequence"/>
</dbReference>
<evidence type="ECO:0000256" key="8">
    <source>
        <dbReference type="SAM" id="Phobius"/>
    </source>
</evidence>
<feature type="transmembrane region" description="Helical" evidence="8">
    <location>
        <begin position="38"/>
        <end position="58"/>
    </location>
</feature>
<evidence type="ECO:0000256" key="1">
    <source>
        <dbReference type="ARBA" id="ARBA00004651"/>
    </source>
</evidence>
<dbReference type="Pfam" id="PF03547">
    <property type="entry name" value="Mem_trans"/>
    <property type="match status" value="2"/>
</dbReference>
<feature type="transmembrane region" description="Helical" evidence="8">
    <location>
        <begin position="291"/>
        <end position="310"/>
    </location>
</feature>
<keyword evidence="3" id="KW-0813">Transport</keyword>
<proteinExistence type="inferred from homology"/>
<keyword evidence="5 8" id="KW-0812">Transmembrane</keyword>
<feature type="transmembrane region" description="Helical" evidence="8">
    <location>
        <begin position="160"/>
        <end position="178"/>
    </location>
</feature>